<dbReference type="KEGG" id="nfr:ERS450000_01112"/>
<evidence type="ECO:0000256" key="2">
    <source>
        <dbReference type="SAM" id="Phobius"/>
    </source>
</evidence>
<feature type="region of interest" description="Disordered" evidence="1">
    <location>
        <begin position="185"/>
        <end position="219"/>
    </location>
</feature>
<keyword evidence="2" id="KW-0472">Membrane</keyword>
<name>A0A0H5NGM4_NOCFR</name>
<evidence type="ECO:0000256" key="1">
    <source>
        <dbReference type="SAM" id="MobiDB-lite"/>
    </source>
</evidence>
<protein>
    <recommendedName>
        <fullName evidence="5">Mce-associated membrane protein</fullName>
    </recommendedName>
</protein>
<dbReference type="EMBL" id="LN868938">
    <property type="protein sequence ID" value="CRY75025.1"/>
    <property type="molecule type" value="Genomic_DNA"/>
</dbReference>
<dbReference type="AlphaFoldDB" id="A0A0H5NGM4"/>
<proteinExistence type="predicted"/>
<sequence length="414" mass="40607">MSPTEIRHRDTAENDIAENATAAPAPDAVAPAHAAAEPAQPTAPGIAVGGGEAGGVAESAQPAAQDMAAGGAEARAAAEPAQPTAPGIAAGSAEAGGVAGSVRSTAQDSAVQAGAGGVAGPDRPTAQGTTAGGSEGGGASERAQPAALDTAAVDAEAGGAAEPAQPTAQDTAVTGTAAIGAVQEAEHDPVRSGSGDAPGTACADEKTAGTAEPGTERRTERALSVLRAVRRPTLSAVVAAVALLVAAVALLVAAAAVLAWRTDDAAGELAALRAQLDTDAAAQRVAADYALGVSQVQSGDLEAWRSALRRGVTEQLAAKLSAAVDVVGPWLRQVDYSATAEPLAATVQRRDGDLYVVQVFVDMTSRSSQTPEGVVATAAYTVTLNRAADWTITDVGGVAPDLPVPSADATPAPR</sequence>
<keyword evidence="2" id="KW-0812">Transmembrane</keyword>
<organism evidence="3 4">
    <name type="scientific">Nocardia farcinica</name>
    <dbReference type="NCBI Taxonomy" id="37329"/>
    <lineage>
        <taxon>Bacteria</taxon>
        <taxon>Bacillati</taxon>
        <taxon>Actinomycetota</taxon>
        <taxon>Actinomycetes</taxon>
        <taxon>Mycobacteriales</taxon>
        <taxon>Nocardiaceae</taxon>
        <taxon>Nocardia</taxon>
    </lineage>
</organism>
<feature type="transmembrane region" description="Helical" evidence="2">
    <location>
        <begin position="236"/>
        <end position="260"/>
    </location>
</feature>
<dbReference type="Proteomes" id="UP000057820">
    <property type="component" value="Chromosome 1"/>
</dbReference>
<feature type="compositionally biased region" description="Low complexity" evidence="1">
    <location>
        <begin position="17"/>
        <end position="46"/>
    </location>
</feature>
<feature type="compositionally biased region" description="Basic and acidic residues" evidence="1">
    <location>
        <begin position="1"/>
        <end position="12"/>
    </location>
</feature>
<evidence type="ECO:0000313" key="4">
    <source>
        <dbReference type="Proteomes" id="UP000057820"/>
    </source>
</evidence>
<keyword evidence="2" id="KW-1133">Transmembrane helix</keyword>
<feature type="compositionally biased region" description="Low complexity" evidence="1">
    <location>
        <begin position="55"/>
        <end position="96"/>
    </location>
</feature>
<feature type="region of interest" description="Disordered" evidence="1">
    <location>
        <begin position="1"/>
        <end position="172"/>
    </location>
</feature>
<gene>
    <name evidence="3" type="ORF">ERS450000_01112</name>
</gene>
<reference evidence="4" key="1">
    <citation type="submission" date="2015-03" db="EMBL/GenBank/DDBJ databases">
        <authorList>
            <consortium name="Pathogen Informatics"/>
        </authorList>
    </citation>
    <scope>NUCLEOTIDE SEQUENCE [LARGE SCALE GENOMIC DNA]</scope>
    <source>
        <strain evidence="4">NCTC11134</strain>
    </source>
</reference>
<evidence type="ECO:0000313" key="3">
    <source>
        <dbReference type="EMBL" id="CRY75025.1"/>
    </source>
</evidence>
<feature type="compositionally biased region" description="Gly residues" evidence="1">
    <location>
        <begin position="130"/>
        <end position="139"/>
    </location>
</feature>
<dbReference type="RefSeq" id="WP_060590954.1">
    <property type="nucleotide sequence ID" value="NZ_CP031418.1"/>
</dbReference>
<accession>A0A0H5NGM4</accession>
<evidence type="ECO:0008006" key="5">
    <source>
        <dbReference type="Google" id="ProtNLM"/>
    </source>
</evidence>
<feature type="compositionally biased region" description="Low complexity" evidence="1">
    <location>
        <begin position="140"/>
        <end position="172"/>
    </location>
</feature>